<keyword evidence="5 6" id="KW-0472">Membrane</keyword>
<dbReference type="InterPro" id="IPR002781">
    <property type="entry name" value="TM_pro_TauE-like"/>
</dbReference>
<evidence type="ECO:0000256" key="2">
    <source>
        <dbReference type="ARBA" id="ARBA00009142"/>
    </source>
</evidence>
<feature type="transmembrane region" description="Helical" evidence="6">
    <location>
        <begin position="81"/>
        <end position="101"/>
    </location>
</feature>
<evidence type="ECO:0000256" key="4">
    <source>
        <dbReference type="ARBA" id="ARBA00022989"/>
    </source>
</evidence>
<dbReference type="RefSeq" id="WP_075571201.1">
    <property type="nucleotide sequence ID" value="NZ_MSDO01000025.1"/>
</dbReference>
<evidence type="ECO:0000256" key="1">
    <source>
        <dbReference type="ARBA" id="ARBA00004141"/>
    </source>
</evidence>
<gene>
    <name evidence="7" type="ORF">BTW07_16100</name>
</gene>
<proteinExistence type="inferred from homology"/>
<evidence type="ECO:0000256" key="3">
    <source>
        <dbReference type="ARBA" id="ARBA00022692"/>
    </source>
</evidence>
<feature type="transmembrane region" description="Helical" evidence="6">
    <location>
        <begin position="107"/>
        <end position="125"/>
    </location>
</feature>
<evidence type="ECO:0000256" key="5">
    <source>
        <dbReference type="ARBA" id="ARBA00023136"/>
    </source>
</evidence>
<dbReference type="GO" id="GO:0005886">
    <property type="term" value="C:plasma membrane"/>
    <property type="evidence" value="ECO:0007669"/>
    <property type="project" value="UniProtKB-SubCell"/>
</dbReference>
<keyword evidence="3 6" id="KW-0812">Transmembrane</keyword>
<feature type="transmembrane region" description="Helical" evidence="6">
    <location>
        <begin position="146"/>
        <end position="167"/>
    </location>
</feature>
<dbReference type="STRING" id="404433.BTW07_16100"/>
<keyword evidence="4 6" id="KW-1133">Transmembrane helix</keyword>
<dbReference type="OrthoDB" id="457670at2"/>
<dbReference type="Pfam" id="PF01925">
    <property type="entry name" value="TauE"/>
    <property type="match status" value="1"/>
</dbReference>
<feature type="transmembrane region" description="Helical" evidence="6">
    <location>
        <begin position="213"/>
        <end position="232"/>
    </location>
</feature>
<reference evidence="7 8" key="1">
    <citation type="submission" date="2016-12" db="EMBL/GenBank/DDBJ databases">
        <title>Draft genome sequences of strains Salinicola socius SMB35, Salinicola sp. MH3R3-1 and Chromohalobacter sp. SMB17 from the Verkhnekamsk potash mining region of Russia.</title>
        <authorList>
            <person name="Mavrodi D.V."/>
            <person name="Olsson B.E."/>
            <person name="Korsakova E.S."/>
            <person name="Pyankova A."/>
            <person name="Mavrodi O.V."/>
            <person name="Plotnikova E.G."/>
        </authorList>
    </citation>
    <scope>NUCLEOTIDE SEQUENCE [LARGE SCALE GENOMIC DNA]</scope>
    <source>
        <strain evidence="7 8">SMB35</strain>
    </source>
</reference>
<feature type="transmembrane region" description="Helical" evidence="6">
    <location>
        <begin position="179"/>
        <end position="201"/>
    </location>
</feature>
<feature type="transmembrane region" description="Helical" evidence="6">
    <location>
        <begin position="47"/>
        <end position="69"/>
    </location>
</feature>
<dbReference type="PANTHER" id="PTHR43483:SF3">
    <property type="entry name" value="MEMBRANE TRANSPORTER PROTEIN HI_0806-RELATED"/>
    <property type="match status" value="1"/>
</dbReference>
<organism evidence="7 8">
    <name type="scientific">Salinicola socius</name>
    <dbReference type="NCBI Taxonomy" id="404433"/>
    <lineage>
        <taxon>Bacteria</taxon>
        <taxon>Pseudomonadati</taxon>
        <taxon>Pseudomonadota</taxon>
        <taxon>Gammaproteobacteria</taxon>
        <taxon>Oceanospirillales</taxon>
        <taxon>Halomonadaceae</taxon>
        <taxon>Salinicola</taxon>
    </lineage>
</organism>
<dbReference type="EMBL" id="MSDO01000025">
    <property type="protein sequence ID" value="OLO03062.1"/>
    <property type="molecule type" value="Genomic_DNA"/>
</dbReference>
<sequence length="263" mass="27045">MLTAILIYLVVGAAAGLMAGVFGIGGGIVIVPALVFTFLAQGFDPSVVAHLAVGTSLATIVVTGASSAWGHWRRGSVRRDWLRLMIPGLLAGGVLGVLLASALPGHALTRLFGVFAVVMALKMLLTRPPATQGQVPRRWPMTAAGAVIGGVSTLFGVGGGVMSVPWLSRFTSRMTEAVGTSSAIGLPIALIGTVTNIAVGWSEMTLPAGATGYVMWPAFLGLMATSVPMARVGVKVAHALPARTLRRIFALLLIVVGVKLMIG</sequence>
<evidence type="ECO:0000313" key="8">
    <source>
        <dbReference type="Proteomes" id="UP000186878"/>
    </source>
</evidence>
<comment type="subcellular location">
    <subcellularLocation>
        <location evidence="6">Cell membrane</location>
        <topology evidence="6">Multi-pass membrane protein</topology>
    </subcellularLocation>
    <subcellularLocation>
        <location evidence="1">Membrane</location>
        <topology evidence="1">Multi-pass membrane protein</topology>
    </subcellularLocation>
</comment>
<dbReference type="Proteomes" id="UP000186878">
    <property type="component" value="Unassembled WGS sequence"/>
</dbReference>
<accession>A0A1Q8SNS5</accession>
<keyword evidence="6" id="KW-1003">Cell membrane</keyword>
<dbReference type="AlphaFoldDB" id="A0A1Q8SNS5"/>
<keyword evidence="8" id="KW-1185">Reference proteome</keyword>
<dbReference type="PANTHER" id="PTHR43483">
    <property type="entry name" value="MEMBRANE TRANSPORTER PROTEIN HI_0806-RELATED"/>
    <property type="match status" value="1"/>
</dbReference>
<evidence type="ECO:0000256" key="6">
    <source>
        <dbReference type="RuleBase" id="RU363041"/>
    </source>
</evidence>
<name>A0A1Q8SNS5_9GAMM</name>
<comment type="caution">
    <text evidence="7">The sequence shown here is derived from an EMBL/GenBank/DDBJ whole genome shotgun (WGS) entry which is preliminary data.</text>
</comment>
<protein>
    <recommendedName>
        <fullName evidence="6">Probable membrane transporter protein</fullName>
    </recommendedName>
</protein>
<feature type="transmembrane region" description="Helical" evidence="6">
    <location>
        <begin position="244"/>
        <end position="262"/>
    </location>
</feature>
<evidence type="ECO:0000313" key="7">
    <source>
        <dbReference type="EMBL" id="OLO03062.1"/>
    </source>
</evidence>
<feature type="transmembrane region" description="Helical" evidence="6">
    <location>
        <begin position="7"/>
        <end position="35"/>
    </location>
</feature>
<comment type="similarity">
    <text evidence="2 6">Belongs to the 4-toluene sulfonate uptake permease (TSUP) (TC 2.A.102) family.</text>
</comment>